<dbReference type="CDD" id="cd07344">
    <property type="entry name" value="M48_yhfN_like"/>
    <property type="match status" value="1"/>
</dbReference>
<comment type="caution">
    <text evidence="2">The sequence shown here is derived from an EMBL/GenBank/DDBJ whole genome shotgun (WGS) entry which is preliminary data.</text>
</comment>
<organism evidence="2 3">
    <name type="scientific">Mesorhizobium opportunistum</name>
    <dbReference type="NCBI Taxonomy" id="593909"/>
    <lineage>
        <taxon>Bacteria</taxon>
        <taxon>Pseudomonadati</taxon>
        <taxon>Pseudomonadota</taxon>
        <taxon>Alphaproteobacteria</taxon>
        <taxon>Hyphomicrobiales</taxon>
        <taxon>Phyllobacteriaceae</taxon>
        <taxon>Mesorhizobium</taxon>
    </lineage>
</organism>
<dbReference type="Pfam" id="PF01863">
    <property type="entry name" value="YgjP-like"/>
    <property type="match status" value="1"/>
</dbReference>
<dbReference type="InterPro" id="IPR053136">
    <property type="entry name" value="UTP_pyrophosphatase-like"/>
</dbReference>
<dbReference type="InterPro" id="IPR002725">
    <property type="entry name" value="YgjP-like_metallopeptidase"/>
</dbReference>
<dbReference type="EMBL" id="JAMYPJ010000003">
    <property type="protein sequence ID" value="MER8932060.1"/>
    <property type="molecule type" value="Genomic_DNA"/>
</dbReference>
<dbReference type="PANTHER" id="PTHR30399:SF1">
    <property type="entry name" value="UTP PYROPHOSPHATASE"/>
    <property type="match status" value="1"/>
</dbReference>
<dbReference type="Proteomes" id="UP001464387">
    <property type="component" value="Unassembled WGS sequence"/>
</dbReference>
<sequence>MHGSIAYSAHTFDYTAQFSDRATMAITVFPDGAIRVIAPEETSQEEIEQRLRKRARWLIRQLLHFEQFRPRAPERRYVGGETHLYLGRQYRLKLHKGLVEEVKLKGAFIHVTSPAHRDPKTVKRLVTAWYREKGKARIAERFAIISARFEKTLGRAPPLIIRSMPRRWGSWSRSGRISLNPDLIRAPTLCIDYVILHELTHLIHPHHGPAFYDVLETLMPDWRDRKTCLERILS</sequence>
<gene>
    <name evidence="2" type="ORF">NKI33_03640</name>
</gene>
<protein>
    <submittedName>
        <fullName evidence="2">M48 family metallopeptidase</fullName>
    </submittedName>
</protein>
<proteinExistence type="predicted"/>
<keyword evidence="3" id="KW-1185">Reference proteome</keyword>
<dbReference type="RefSeq" id="WP_352568442.1">
    <property type="nucleotide sequence ID" value="NZ_JAMYMY010000002.1"/>
</dbReference>
<reference evidence="2 3" key="1">
    <citation type="journal article" date="2024" name="Proc. Natl. Acad. Sci. U.S.A.">
        <title>The evolutionary genomics of adaptation to stress in wild rhizobium bacteria.</title>
        <authorList>
            <person name="Kehlet-Delgado H."/>
            <person name="Montoya A.P."/>
            <person name="Jensen K.T."/>
            <person name="Wendlandt C.E."/>
            <person name="Dexheimer C."/>
            <person name="Roberts M."/>
            <person name="Torres Martinez L."/>
            <person name="Friesen M.L."/>
            <person name="Griffitts J.S."/>
            <person name="Porter S.S."/>
        </authorList>
    </citation>
    <scope>NUCLEOTIDE SEQUENCE [LARGE SCALE GENOMIC DNA]</scope>
    <source>
        <strain evidence="2 3">M0729</strain>
    </source>
</reference>
<name>A0ABV1YAD0_9HYPH</name>
<evidence type="ECO:0000313" key="2">
    <source>
        <dbReference type="EMBL" id="MER8932060.1"/>
    </source>
</evidence>
<dbReference type="Gene3D" id="3.30.2010.10">
    <property type="entry name" value="Metalloproteases ('zincins'), catalytic domain"/>
    <property type="match status" value="1"/>
</dbReference>
<feature type="domain" description="YgjP-like metallopeptidase" evidence="1">
    <location>
        <begin position="23"/>
        <end position="231"/>
    </location>
</feature>
<evidence type="ECO:0000313" key="3">
    <source>
        <dbReference type="Proteomes" id="UP001464387"/>
    </source>
</evidence>
<accession>A0ABV1YAD0</accession>
<dbReference type="PANTHER" id="PTHR30399">
    <property type="entry name" value="UNCHARACTERIZED PROTEIN YGJP"/>
    <property type="match status" value="1"/>
</dbReference>
<evidence type="ECO:0000259" key="1">
    <source>
        <dbReference type="Pfam" id="PF01863"/>
    </source>
</evidence>